<evidence type="ECO:0000256" key="3">
    <source>
        <dbReference type="ARBA" id="ARBA00007118"/>
    </source>
</evidence>
<evidence type="ECO:0000256" key="2">
    <source>
        <dbReference type="ARBA" id="ARBA00004496"/>
    </source>
</evidence>
<dbReference type="PANTHER" id="PTHR43035:SF1">
    <property type="entry name" value="FATTY ACID REPRESSION MUTANT PROTEIN 2-RELATED"/>
    <property type="match status" value="1"/>
</dbReference>
<accession>A0A0M9EYW0</accession>
<keyword evidence="4" id="KW-0963">Cytoplasm</keyword>
<keyword evidence="6" id="KW-0539">Nucleus</keyword>
<dbReference type="GO" id="GO:0034599">
    <property type="term" value="P:cellular response to oxidative stress"/>
    <property type="evidence" value="ECO:0007669"/>
    <property type="project" value="InterPro"/>
</dbReference>
<evidence type="ECO:0000256" key="6">
    <source>
        <dbReference type="ARBA" id="ARBA00023242"/>
    </source>
</evidence>
<dbReference type="Proteomes" id="UP000037904">
    <property type="component" value="Unassembled WGS sequence"/>
</dbReference>
<dbReference type="EMBL" id="JXCE01000061">
    <property type="protein sequence ID" value="KPA42583.1"/>
    <property type="molecule type" value="Genomic_DNA"/>
</dbReference>
<reference evidence="8 9" key="1">
    <citation type="submission" date="2015-04" db="EMBL/GenBank/DDBJ databases">
        <title>The draft genome sequence of Fusarium langsethiae, a T-2/HT-2 mycotoxin producer.</title>
        <authorList>
            <person name="Lysoe E."/>
            <person name="Divon H.H."/>
            <person name="Terzi V."/>
            <person name="Orru L."/>
            <person name="Lamontanara A."/>
            <person name="Kolseth A.-K."/>
            <person name="Frandsen R.J."/>
            <person name="Nielsen K."/>
            <person name="Thrane U."/>
        </authorList>
    </citation>
    <scope>NUCLEOTIDE SEQUENCE [LARGE SCALE GENOMIC DNA]</scope>
    <source>
        <strain evidence="8 9">Fl201059</strain>
    </source>
</reference>
<dbReference type="SUPFAM" id="SSF55469">
    <property type="entry name" value="FMN-dependent nitroreductase-like"/>
    <property type="match status" value="1"/>
</dbReference>
<dbReference type="Gene3D" id="3.40.109.10">
    <property type="entry name" value="NADH Oxidase"/>
    <property type="match status" value="1"/>
</dbReference>
<evidence type="ECO:0000256" key="1">
    <source>
        <dbReference type="ARBA" id="ARBA00004123"/>
    </source>
</evidence>
<keyword evidence="5" id="KW-0560">Oxidoreductase</keyword>
<dbReference type="GO" id="GO:0005737">
    <property type="term" value="C:cytoplasm"/>
    <property type="evidence" value="ECO:0007669"/>
    <property type="project" value="UniProtKB-SubCell"/>
</dbReference>
<evidence type="ECO:0000256" key="4">
    <source>
        <dbReference type="ARBA" id="ARBA00022490"/>
    </source>
</evidence>
<comment type="caution">
    <text evidence="8">The sequence shown here is derived from an EMBL/GenBank/DDBJ whole genome shotgun (WGS) entry which is preliminary data.</text>
</comment>
<evidence type="ECO:0000313" key="9">
    <source>
        <dbReference type="Proteomes" id="UP000037904"/>
    </source>
</evidence>
<dbReference type="InterPro" id="IPR033877">
    <property type="entry name" value="Frm2/Hbn1"/>
</dbReference>
<organism evidence="8 9">
    <name type="scientific">Fusarium langsethiae</name>
    <dbReference type="NCBI Taxonomy" id="179993"/>
    <lineage>
        <taxon>Eukaryota</taxon>
        <taxon>Fungi</taxon>
        <taxon>Dikarya</taxon>
        <taxon>Ascomycota</taxon>
        <taxon>Pezizomycotina</taxon>
        <taxon>Sordariomycetes</taxon>
        <taxon>Hypocreomycetidae</taxon>
        <taxon>Hypocreales</taxon>
        <taxon>Nectriaceae</taxon>
        <taxon>Fusarium</taxon>
    </lineage>
</organism>
<proteinExistence type="inferred from homology"/>
<feature type="domain" description="Nitroreductase" evidence="7">
    <location>
        <begin position="15"/>
        <end position="182"/>
    </location>
</feature>
<dbReference type="CDD" id="cd02140">
    <property type="entry name" value="Frm2-like"/>
    <property type="match status" value="1"/>
</dbReference>
<evidence type="ECO:0000256" key="5">
    <source>
        <dbReference type="ARBA" id="ARBA00023002"/>
    </source>
</evidence>
<evidence type="ECO:0000313" key="8">
    <source>
        <dbReference type="EMBL" id="KPA42583.1"/>
    </source>
</evidence>
<dbReference type="GO" id="GO:0016491">
    <property type="term" value="F:oxidoreductase activity"/>
    <property type="evidence" value="ECO:0007669"/>
    <property type="project" value="UniProtKB-KW"/>
</dbReference>
<keyword evidence="9" id="KW-1185">Reference proteome</keyword>
<dbReference type="OrthoDB" id="2138173at2759"/>
<dbReference type="FunFam" id="3.40.109.10:FF:000001">
    <property type="entry name" value="Nitroreductase family"/>
    <property type="match status" value="1"/>
</dbReference>
<evidence type="ECO:0000259" key="7">
    <source>
        <dbReference type="Pfam" id="PF00881"/>
    </source>
</evidence>
<dbReference type="PANTHER" id="PTHR43035">
    <property type="entry name" value="FATTY ACID REPRESSION MUTANT PROTEIN 2-RELATED"/>
    <property type="match status" value="1"/>
</dbReference>
<dbReference type="GO" id="GO:0005634">
    <property type="term" value="C:nucleus"/>
    <property type="evidence" value="ECO:0007669"/>
    <property type="project" value="UniProtKB-SubCell"/>
</dbReference>
<dbReference type="Pfam" id="PF00881">
    <property type="entry name" value="Nitroreductase"/>
    <property type="match status" value="1"/>
</dbReference>
<gene>
    <name evidence="8" type="ORF">FLAG1_04518</name>
</gene>
<name>A0A0M9EYW0_FUSLA</name>
<comment type="subcellular location">
    <subcellularLocation>
        <location evidence="2">Cytoplasm</location>
    </subcellularLocation>
    <subcellularLocation>
        <location evidence="1">Nucleus</location>
    </subcellularLocation>
</comment>
<comment type="similarity">
    <text evidence="3">Belongs to the nitroreductase family.</text>
</comment>
<dbReference type="InterPro" id="IPR000415">
    <property type="entry name" value="Nitroreductase-like"/>
</dbReference>
<dbReference type="InterPro" id="IPR029479">
    <property type="entry name" value="Nitroreductase"/>
</dbReference>
<dbReference type="AlphaFoldDB" id="A0A0M9EYW0"/>
<sequence length="205" mass="22731">MAAKLSANALIELAKNRRSYYALSKNLPISTQRITELVNQTTLESPSSFNSQTNRVVVLYGAEHDKLWDITSDALRAIVPAEAWEATAKRVSGFKAAAGTVLFYVDNTTIQTFQGKFAIYADRFEPWAVQSAAIQQYLLWTALEAEGLGANLQHYNPLIDEKVAETWKIPSTWTLNAQLVFGAKEGEAGPKTYVPLEERVKVYGA</sequence>
<protein>
    <submittedName>
        <fullName evidence="8">Nitroreductase family protein</fullName>
    </submittedName>
</protein>